<dbReference type="NCBIfam" id="TIGR00756">
    <property type="entry name" value="PPR"/>
    <property type="match status" value="4"/>
</dbReference>
<dbReference type="EMBL" id="JABCRI010000024">
    <property type="protein sequence ID" value="KAF8376984.1"/>
    <property type="molecule type" value="Genomic_DNA"/>
</dbReference>
<feature type="coiled-coil region" evidence="3">
    <location>
        <begin position="78"/>
        <end position="119"/>
    </location>
</feature>
<feature type="coiled-coil region" evidence="3">
    <location>
        <begin position="344"/>
        <end position="389"/>
    </location>
</feature>
<feature type="repeat" description="PPR" evidence="2">
    <location>
        <begin position="812"/>
        <end position="846"/>
    </location>
</feature>
<dbReference type="InterPro" id="IPR046848">
    <property type="entry name" value="E_motif"/>
</dbReference>
<dbReference type="GO" id="GO:0009451">
    <property type="term" value="P:RNA modification"/>
    <property type="evidence" value="ECO:0007669"/>
    <property type="project" value="InterPro"/>
</dbReference>
<name>A0A834Y9H5_TETSI</name>
<comment type="caution">
    <text evidence="5">The sequence shown here is derived from an EMBL/GenBank/DDBJ whole genome shotgun (WGS) entry which is preliminary data.</text>
</comment>
<dbReference type="FunFam" id="1.25.40.10:FF:001224">
    <property type="entry name" value="Pentatricopeptide repeat-containing protein chloroplastic"/>
    <property type="match status" value="1"/>
</dbReference>
<evidence type="ECO:0000256" key="1">
    <source>
        <dbReference type="ARBA" id="ARBA00022737"/>
    </source>
</evidence>
<dbReference type="FunFam" id="1.25.40.10:FF:000285">
    <property type="entry name" value="Pentatricopeptide repeat-containing protein, chloroplastic"/>
    <property type="match status" value="1"/>
</dbReference>
<evidence type="ECO:0000256" key="3">
    <source>
        <dbReference type="SAM" id="Coils"/>
    </source>
</evidence>
<dbReference type="AlphaFoldDB" id="A0A834Y9H5"/>
<organism evidence="5 6">
    <name type="scientific">Tetracentron sinense</name>
    <name type="common">Spur-leaf</name>
    <dbReference type="NCBI Taxonomy" id="13715"/>
    <lineage>
        <taxon>Eukaryota</taxon>
        <taxon>Viridiplantae</taxon>
        <taxon>Streptophyta</taxon>
        <taxon>Embryophyta</taxon>
        <taxon>Tracheophyta</taxon>
        <taxon>Spermatophyta</taxon>
        <taxon>Magnoliopsida</taxon>
        <taxon>Trochodendrales</taxon>
        <taxon>Trochodendraceae</taxon>
        <taxon>Tetracentron</taxon>
    </lineage>
</organism>
<keyword evidence="6" id="KW-1185">Reference proteome</keyword>
<evidence type="ECO:0008006" key="7">
    <source>
        <dbReference type="Google" id="ProtNLM"/>
    </source>
</evidence>
<keyword evidence="1" id="KW-0677">Repeat</keyword>
<keyword evidence="3" id="KW-0175">Coiled coil</keyword>
<dbReference type="FunFam" id="1.25.40.10:FF:001093">
    <property type="entry name" value="Pentatricopeptide repeat-containing protein At2g34400"/>
    <property type="match status" value="1"/>
</dbReference>
<dbReference type="Pfam" id="PF01535">
    <property type="entry name" value="PPR"/>
    <property type="match status" value="3"/>
</dbReference>
<dbReference type="PROSITE" id="PS51375">
    <property type="entry name" value="PPR"/>
    <property type="match status" value="7"/>
</dbReference>
<dbReference type="Proteomes" id="UP000655225">
    <property type="component" value="Unassembled WGS sequence"/>
</dbReference>
<feature type="repeat" description="PPR" evidence="2">
    <location>
        <begin position="610"/>
        <end position="644"/>
    </location>
</feature>
<evidence type="ECO:0000313" key="5">
    <source>
        <dbReference type="EMBL" id="KAF8376984.1"/>
    </source>
</evidence>
<dbReference type="InterPro" id="IPR046960">
    <property type="entry name" value="PPR_At4g14850-like_plant"/>
</dbReference>
<feature type="repeat" description="PPR" evidence="2">
    <location>
        <begin position="710"/>
        <end position="744"/>
    </location>
</feature>
<feature type="repeat" description="PPR" evidence="2">
    <location>
        <begin position="509"/>
        <end position="543"/>
    </location>
</feature>
<dbReference type="PANTHER" id="PTHR47926:SF471">
    <property type="entry name" value="DYW DOMAIN-CONTAINING PROTEIN"/>
    <property type="match status" value="1"/>
</dbReference>
<evidence type="ECO:0000313" key="6">
    <source>
        <dbReference type="Proteomes" id="UP000655225"/>
    </source>
</evidence>
<dbReference type="Pfam" id="PF13041">
    <property type="entry name" value="PPR_2"/>
    <property type="match status" value="5"/>
</dbReference>
<evidence type="ECO:0000256" key="2">
    <source>
        <dbReference type="PROSITE-ProRule" id="PRU00708"/>
    </source>
</evidence>
<dbReference type="Gene3D" id="1.25.40.10">
    <property type="entry name" value="Tetratricopeptide repeat domain"/>
    <property type="match status" value="6"/>
</dbReference>
<dbReference type="FunFam" id="1.25.40.10:FF:000343">
    <property type="entry name" value="Pentatricopeptide repeat-containing protein At3g58590"/>
    <property type="match status" value="1"/>
</dbReference>
<feature type="region of interest" description="Disordered" evidence="4">
    <location>
        <begin position="260"/>
        <end position="289"/>
    </location>
</feature>
<evidence type="ECO:0000256" key="4">
    <source>
        <dbReference type="SAM" id="MobiDB-lite"/>
    </source>
</evidence>
<accession>A0A834Y9H5</accession>
<dbReference type="FunFam" id="1.25.40.10:FF:000381">
    <property type="entry name" value="Pentatricopeptide repeat-containing protein"/>
    <property type="match status" value="1"/>
</dbReference>
<dbReference type="GO" id="GO:0003723">
    <property type="term" value="F:RNA binding"/>
    <property type="evidence" value="ECO:0007669"/>
    <property type="project" value="InterPro"/>
</dbReference>
<feature type="repeat" description="PPR" evidence="2">
    <location>
        <begin position="544"/>
        <end position="578"/>
    </location>
</feature>
<dbReference type="OrthoDB" id="1848122at2759"/>
<feature type="repeat" description="PPR" evidence="2">
    <location>
        <begin position="1014"/>
        <end position="1048"/>
    </location>
</feature>
<sequence>METQPPLCEKKFIHDRSGIDTSRPFRSVKEAVAVLDKRFLAGDIYYSPKPYTIPKQDASRKPLPPLSSNILKQPSNDEVDMVNTLKKLEAELEETKKELKTLKERESETEVAVASLNAELHKNMSKIAKAEATAAGKAVATRALFVQGGYGEDYGILEGAEMRRESLVRMERSTSLGQILSLGEKETFFGGKKKQRGFLKKKPIIPLVGQSSRFLTSLVMKQEDSKNTGARFSEVEASFSLAEVFFFSLVAQNSFVLTPSSEPSIPAQNEPESFAPKPSTVPDHSSSPLHFETPAVAAVEIETPYQSSIPPQASSPPRPSLEPNMLSLIMGKLESMSSNITDFQQEVRNRLASLESKVTYLRAENKAKHEANEGRLEELSIEVDIIKNEVDSTTSLIERKATDAVVISYSFRKPISSVCIHLQQQHTFSSTSFETFRNSEPPSIADRAEEFLYTCNSRSLIEGVCVHSPIIKLGLQDHLFLNNNLLSLYAKCFGVEPARHLFNGMAYKDVVSWSGIISAYVRNGNHVEALELFDLMVISGSVPNEFTFSSVLRSCSSLGEFDRGTCTHAQIVKHGFEPNPVLGSALVNFYSKCGRFVEASEIFASMNDGDIVSWTAMISSFVQSHKGCQALRLYSRMLRAGILPNEFTFVKLLAASSFLDLVYGKLVHAHVIIWGAELNLVLKTALANMYSKFHRMGDTLKISNQTPECDVLLWTVFVSGFSQNLDFKEAIAAFRDMMISGVTPNNFTYAGILNACSSIPSLELGEQIHSRVIIVGLGHDISVGNALVDMYMKCSPMVGDALQTFGGIISPNVISWTSLICGFARRGLEHEAFQSFAEMQAVGLQPNSFTLSGILKGCGTFKYLCQARKIHAYICKTKAYSDIIVGNALVDVYARMGMVDDAWHVISMMSYRDVITYTSLATGINEMGHHKVTLNIISHMQDDGVKMDGFSLASFLSASASLAAMEPGKQLHCYSVKYGLSCWISVSNGLVDLYGKCGCIHDAHKAFMEIPKPNVVSWNGLISGLASNGHFSSSLSSFEDMRLAEVQPDNITFLIVLYACSHGGLVDLGLEYFQYMSGAYGIAPQLDHYVCLVDLLGRAGRLEEAMGVMKTMPFRPDALIYKTLLGSCRMHGNVVMGEDMARHALELDPSDPAIYVLLANIYDNTGRPDLGESIRMTMRGRGLKKNPGHSWMERNDKVHLFMAGD</sequence>
<proteinExistence type="predicted"/>
<feature type="repeat" description="PPR" evidence="2">
    <location>
        <begin position="882"/>
        <end position="916"/>
    </location>
</feature>
<dbReference type="InterPro" id="IPR002885">
    <property type="entry name" value="PPR_rpt"/>
</dbReference>
<reference evidence="5 6" key="1">
    <citation type="submission" date="2020-04" db="EMBL/GenBank/DDBJ databases">
        <title>Plant Genome Project.</title>
        <authorList>
            <person name="Zhang R.-G."/>
        </authorList>
    </citation>
    <scope>NUCLEOTIDE SEQUENCE [LARGE SCALE GENOMIC DNA]</scope>
    <source>
        <strain evidence="5">YNK0</strain>
        <tissue evidence="5">Leaf</tissue>
    </source>
</reference>
<feature type="compositionally biased region" description="Polar residues" evidence="4">
    <location>
        <begin position="260"/>
        <end position="271"/>
    </location>
</feature>
<dbReference type="Pfam" id="PF20431">
    <property type="entry name" value="E_motif"/>
    <property type="match status" value="1"/>
</dbReference>
<dbReference type="InterPro" id="IPR011990">
    <property type="entry name" value="TPR-like_helical_dom_sf"/>
</dbReference>
<protein>
    <recommendedName>
        <fullName evidence="7">Pentatricopeptide repeat-containing protein</fullName>
    </recommendedName>
</protein>
<gene>
    <name evidence="5" type="ORF">HHK36_030356</name>
</gene>
<dbReference type="PANTHER" id="PTHR47926">
    <property type="entry name" value="PENTATRICOPEPTIDE REPEAT-CONTAINING PROTEIN"/>
    <property type="match status" value="1"/>
</dbReference>